<protein>
    <submittedName>
        <fullName evidence="1">Uncharacterized protein</fullName>
    </submittedName>
</protein>
<evidence type="ECO:0000313" key="2">
    <source>
        <dbReference type="Proteomes" id="UP000010483"/>
    </source>
</evidence>
<dbReference type="EMBL" id="CP003940">
    <property type="protein sequence ID" value="AFZ46674.1"/>
    <property type="molecule type" value="Genomic_DNA"/>
</dbReference>
<dbReference type="KEGG" id="csn:Cyast_0699"/>
<accession>K9YIL2</accession>
<keyword evidence="2" id="KW-1185">Reference proteome</keyword>
<organism evidence="1 2">
    <name type="scientific">Cyanobacterium stanieri (strain ATCC 29140 / PCC 7202)</name>
    <dbReference type="NCBI Taxonomy" id="292563"/>
    <lineage>
        <taxon>Bacteria</taxon>
        <taxon>Bacillati</taxon>
        <taxon>Cyanobacteriota</taxon>
        <taxon>Cyanophyceae</taxon>
        <taxon>Oscillatoriophycideae</taxon>
        <taxon>Chroococcales</taxon>
        <taxon>Geminocystaceae</taxon>
        <taxon>Cyanobacterium</taxon>
    </lineage>
</organism>
<dbReference type="HOGENOM" id="CLU_133138_0_0_3"/>
<dbReference type="eggNOG" id="ENOG5031FXK">
    <property type="taxonomic scope" value="Bacteria"/>
</dbReference>
<gene>
    <name evidence="1" type="ordered locus">Cyast_0699</name>
</gene>
<name>K9YIL2_CYASC</name>
<proteinExistence type="predicted"/>
<reference evidence="2" key="1">
    <citation type="journal article" date="2013" name="Proc. Natl. Acad. Sci. U.S.A.">
        <title>Improving the coverage of the cyanobacterial phylum using diversity-driven genome sequencing.</title>
        <authorList>
            <person name="Shih P.M."/>
            <person name="Wu D."/>
            <person name="Latifi A."/>
            <person name="Axen S.D."/>
            <person name="Fewer D.P."/>
            <person name="Talla E."/>
            <person name="Calteau A."/>
            <person name="Cai F."/>
            <person name="Tandeau de Marsac N."/>
            <person name="Rippka R."/>
            <person name="Herdman M."/>
            <person name="Sivonen K."/>
            <person name="Coursin T."/>
            <person name="Laurent T."/>
            <person name="Goodwin L."/>
            <person name="Nolan M."/>
            <person name="Davenport K.W."/>
            <person name="Han C.S."/>
            <person name="Rubin E.M."/>
            <person name="Eisen J.A."/>
            <person name="Woyke T."/>
            <person name="Gugger M."/>
            <person name="Kerfeld C.A."/>
        </authorList>
    </citation>
    <scope>NUCLEOTIDE SEQUENCE [LARGE SCALE GENOMIC DNA]</scope>
    <source>
        <strain evidence="2">ATCC 29140 / PCC 7202</strain>
    </source>
</reference>
<dbReference type="Proteomes" id="UP000010483">
    <property type="component" value="Chromosome"/>
</dbReference>
<dbReference type="STRING" id="292563.Cyast_0699"/>
<sequence length="128" mass="14598">MELSREEIGYYREQLEDCEIALRALDIIEDCEGDLEDSATSMALSIGQSPDRIDWFEGMVKRCRVALCGQSLRQDLQDNYIEPAVQYLLEREICPPLLVTPVIIYAVKQGIDSFCEPLSYKLGMDREG</sequence>
<dbReference type="AlphaFoldDB" id="K9YIL2"/>
<dbReference type="BioCyc" id="CSTA292563:G1353-705-MONOMER"/>
<evidence type="ECO:0000313" key="1">
    <source>
        <dbReference type="EMBL" id="AFZ46674.1"/>
    </source>
</evidence>